<dbReference type="AlphaFoldDB" id="A0A3M8VLI6"/>
<evidence type="ECO:0000313" key="3">
    <source>
        <dbReference type="Proteomes" id="UP000275401"/>
    </source>
</evidence>
<name>A0A3M8VLI6_9ACTN</name>
<dbReference type="EMBL" id="RIBZ01000310">
    <property type="protein sequence ID" value="RNG18518.1"/>
    <property type="molecule type" value="Genomic_DNA"/>
</dbReference>
<dbReference type="RefSeq" id="WP_123103514.1">
    <property type="nucleotide sequence ID" value="NZ_RIBZ01000310.1"/>
</dbReference>
<sequence>MAQGSTPADGLTPDELALFRSPGEPRGYAPATEEPEPEEAPQGPAGASSTASSTTAPLDT</sequence>
<protein>
    <submittedName>
        <fullName evidence="2">Uncharacterized protein</fullName>
    </submittedName>
</protein>
<comment type="caution">
    <text evidence="2">The sequence shown here is derived from an EMBL/GenBank/DDBJ whole genome shotgun (WGS) entry which is preliminary data.</text>
</comment>
<reference evidence="2 3" key="1">
    <citation type="submission" date="2018-11" db="EMBL/GenBank/DDBJ databases">
        <title>The Potential of Streptomyces as Biocontrol Agents against the Tomato grey mould, Botrytis cinerea (Gray mold) Frontiers in Microbiology.</title>
        <authorList>
            <person name="Li D."/>
        </authorList>
    </citation>
    <scope>NUCLEOTIDE SEQUENCE [LARGE SCALE GENOMIC DNA]</scope>
    <source>
        <strain evidence="2 3">NEAU-LD23</strain>
    </source>
</reference>
<gene>
    <name evidence="2" type="ORF">EEJ42_26145</name>
</gene>
<proteinExistence type="predicted"/>
<dbReference type="Proteomes" id="UP000275401">
    <property type="component" value="Unassembled WGS sequence"/>
</dbReference>
<organism evidence="2 3">
    <name type="scientific">Streptomyces botrytidirepellens</name>
    <dbReference type="NCBI Taxonomy" id="2486417"/>
    <lineage>
        <taxon>Bacteria</taxon>
        <taxon>Bacillati</taxon>
        <taxon>Actinomycetota</taxon>
        <taxon>Actinomycetes</taxon>
        <taxon>Kitasatosporales</taxon>
        <taxon>Streptomycetaceae</taxon>
        <taxon>Streptomyces</taxon>
    </lineage>
</organism>
<accession>A0A3M8VLI6</accession>
<evidence type="ECO:0000313" key="2">
    <source>
        <dbReference type="EMBL" id="RNG18518.1"/>
    </source>
</evidence>
<feature type="region of interest" description="Disordered" evidence="1">
    <location>
        <begin position="1"/>
        <end position="60"/>
    </location>
</feature>
<keyword evidence="3" id="KW-1185">Reference proteome</keyword>
<evidence type="ECO:0000256" key="1">
    <source>
        <dbReference type="SAM" id="MobiDB-lite"/>
    </source>
</evidence>
<feature type="compositionally biased region" description="Low complexity" evidence="1">
    <location>
        <begin position="40"/>
        <end position="60"/>
    </location>
</feature>